<name>A0ABR2CSX0_9ROSI</name>
<comment type="caution">
    <text evidence="1">The sequence shown here is derived from an EMBL/GenBank/DDBJ whole genome shotgun (WGS) entry which is preliminary data.</text>
</comment>
<reference evidence="1 2" key="1">
    <citation type="journal article" date="2024" name="G3 (Bethesda)">
        <title>Genome assembly of Hibiscus sabdariffa L. provides insights into metabolisms of medicinal natural products.</title>
        <authorList>
            <person name="Kim T."/>
        </authorList>
    </citation>
    <scope>NUCLEOTIDE SEQUENCE [LARGE SCALE GENOMIC DNA]</scope>
    <source>
        <strain evidence="1">TK-2024</strain>
        <tissue evidence="1">Old leaves</tissue>
    </source>
</reference>
<accession>A0ABR2CSX0</accession>
<proteinExistence type="predicted"/>
<dbReference type="EMBL" id="JBBPBM010000045">
    <property type="protein sequence ID" value="KAK8522874.1"/>
    <property type="molecule type" value="Genomic_DNA"/>
</dbReference>
<gene>
    <name evidence="1" type="ORF">V6N12_056567</name>
</gene>
<protein>
    <submittedName>
        <fullName evidence="1">Uncharacterized protein</fullName>
    </submittedName>
</protein>
<keyword evidence="2" id="KW-1185">Reference proteome</keyword>
<evidence type="ECO:0000313" key="2">
    <source>
        <dbReference type="Proteomes" id="UP001472677"/>
    </source>
</evidence>
<evidence type="ECO:0000313" key="1">
    <source>
        <dbReference type="EMBL" id="KAK8522874.1"/>
    </source>
</evidence>
<sequence>MLGTGDAACVSSLLLEFMATISPNRSHPSHHVYCDHNIRVTVDSMAARACVGFNSCSRQHWSSWVQSQDGLLSDISSLILASMDGDAWPIPSHICRKNAW</sequence>
<organism evidence="1 2">
    <name type="scientific">Hibiscus sabdariffa</name>
    <name type="common">roselle</name>
    <dbReference type="NCBI Taxonomy" id="183260"/>
    <lineage>
        <taxon>Eukaryota</taxon>
        <taxon>Viridiplantae</taxon>
        <taxon>Streptophyta</taxon>
        <taxon>Embryophyta</taxon>
        <taxon>Tracheophyta</taxon>
        <taxon>Spermatophyta</taxon>
        <taxon>Magnoliopsida</taxon>
        <taxon>eudicotyledons</taxon>
        <taxon>Gunneridae</taxon>
        <taxon>Pentapetalae</taxon>
        <taxon>rosids</taxon>
        <taxon>malvids</taxon>
        <taxon>Malvales</taxon>
        <taxon>Malvaceae</taxon>
        <taxon>Malvoideae</taxon>
        <taxon>Hibiscus</taxon>
    </lineage>
</organism>
<dbReference type="Proteomes" id="UP001472677">
    <property type="component" value="Unassembled WGS sequence"/>
</dbReference>